<evidence type="ECO:0000313" key="14">
    <source>
        <dbReference type="EMBL" id="CDW21092.1"/>
    </source>
</evidence>
<dbReference type="GO" id="GO:0015280">
    <property type="term" value="F:ligand-gated sodium channel activity"/>
    <property type="evidence" value="ECO:0007669"/>
    <property type="project" value="TreeGrafter"/>
</dbReference>
<evidence type="ECO:0000256" key="10">
    <source>
        <dbReference type="ARBA" id="ARBA00023201"/>
    </source>
</evidence>
<organism evidence="14">
    <name type="scientific">Lepeophtheirus salmonis</name>
    <name type="common">Salmon louse</name>
    <name type="synonym">Caligus salmonis</name>
    <dbReference type="NCBI Taxonomy" id="72036"/>
    <lineage>
        <taxon>Eukaryota</taxon>
        <taxon>Metazoa</taxon>
        <taxon>Ecdysozoa</taxon>
        <taxon>Arthropoda</taxon>
        <taxon>Crustacea</taxon>
        <taxon>Multicrustacea</taxon>
        <taxon>Hexanauplia</taxon>
        <taxon>Copepoda</taxon>
        <taxon>Siphonostomatoida</taxon>
        <taxon>Caligidae</taxon>
        <taxon>Lepeophtheirus</taxon>
    </lineage>
</organism>
<dbReference type="InterPro" id="IPR001873">
    <property type="entry name" value="ENaC"/>
</dbReference>
<sequence>MNSRCLKECCSQQILLIMISSSWREYCEQTSLHGWFYIGSDKSIWRIIWLLIVAASIGIASIFIYEAVEDFTKSTVVTTIYSTTVPLSEVYFPAVTICNINQVRKSFFNDLNINNNRTIVDLLYQQFYTGSKNFPNPDEAEFIRNLFKSETYVKSEYQYHCLTQRGSCSQSQLANWTAYFEKYGEWIQKGFQFTRLAVQEPYGVMILRASYGTKKRYGNSTDFNPYFGTDYGICSIIKPQTVFNSKYDSIPYWDKLFGKINWSIQKGAQVGKANGLR</sequence>
<dbReference type="OrthoDB" id="6336424at2759"/>
<proteinExistence type="inferred from homology"/>
<keyword evidence="3 12" id="KW-0813">Transport</keyword>
<keyword evidence="10 12" id="KW-0739">Sodium transport</keyword>
<keyword evidence="4 12" id="KW-0894">Sodium channel</keyword>
<evidence type="ECO:0000256" key="5">
    <source>
        <dbReference type="ARBA" id="ARBA00022692"/>
    </source>
</evidence>
<keyword evidence="5 12" id="KW-0812">Transmembrane</keyword>
<dbReference type="PANTHER" id="PTHR11690:SF300">
    <property type="entry name" value="PICKPOCKET PROTEIN 19"/>
    <property type="match status" value="1"/>
</dbReference>
<keyword evidence="8 12" id="KW-0406">Ion transport</keyword>
<dbReference type="PANTHER" id="PTHR11690">
    <property type="entry name" value="AMILORIDE-SENSITIVE SODIUM CHANNEL-RELATED"/>
    <property type="match status" value="1"/>
</dbReference>
<evidence type="ECO:0000256" key="2">
    <source>
        <dbReference type="ARBA" id="ARBA00007193"/>
    </source>
</evidence>
<feature type="transmembrane region" description="Helical" evidence="13">
    <location>
        <begin position="47"/>
        <end position="65"/>
    </location>
</feature>
<evidence type="ECO:0000256" key="1">
    <source>
        <dbReference type="ARBA" id="ARBA00004141"/>
    </source>
</evidence>
<protein>
    <submittedName>
        <fullName evidence="14">Uncharacterized protein</fullName>
    </submittedName>
</protein>
<evidence type="ECO:0000256" key="6">
    <source>
        <dbReference type="ARBA" id="ARBA00022989"/>
    </source>
</evidence>
<keyword evidence="6 13" id="KW-1133">Transmembrane helix</keyword>
<dbReference type="Pfam" id="PF00858">
    <property type="entry name" value="ASC"/>
    <property type="match status" value="1"/>
</dbReference>
<evidence type="ECO:0000256" key="3">
    <source>
        <dbReference type="ARBA" id="ARBA00022448"/>
    </source>
</evidence>
<comment type="similarity">
    <text evidence="2 12">Belongs to the amiloride-sensitive sodium channel (TC 1.A.6) family.</text>
</comment>
<dbReference type="AlphaFoldDB" id="A0A0K2T680"/>
<evidence type="ECO:0000256" key="13">
    <source>
        <dbReference type="SAM" id="Phobius"/>
    </source>
</evidence>
<accession>A0A0K2T680</accession>
<comment type="subcellular location">
    <subcellularLocation>
        <location evidence="1">Membrane</location>
        <topology evidence="1">Multi-pass membrane protein</topology>
    </subcellularLocation>
</comment>
<evidence type="ECO:0000256" key="11">
    <source>
        <dbReference type="ARBA" id="ARBA00023303"/>
    </source>
</evidence>
<dbReference type="EMBL" id="HACA01003731">
    <property type="protein sequence ID" value="CDW21092.1"/>
    <property type="molecule type" value="Transcribed_RNA"/>
</dbReference>
<name>A0A0K2T680_LEPSM</name>
<keyword evidence="9 13" id="KW-0472">Membrane</keyword>
<evidence type="ECO:0000256" key="9">
    <source>
        <dbReference type="ARBA" id="ARBA00023136"/>
    </source>
</evidence>
<keyword evidence="11 12" id="KW-0407">Ion channel</keyword>
<feature type="non-terminal residue" evidence="14">
    <location>
        <position position="277"/>
    </location>
</feature>
<keyword evidence="7" id="KW-0915">Sodium</keyword>
<reference evidence="14" key="1">
    <citation type="submission" date="2014-05" db="EMBL/GenBank/DDBJ databases">
        <authorList>
            <person name="Chronopoulou M."/>
        </authorList>
    </citation>
    <scope>NUCLEOTIDE SEQUENCE</scope>
    <source>
        <tissue evidence="14">Whole organism</tissue>
    </source>
</reference>
<evidence type="ECO:0000256" key="12">
    <source>
        <dbReference type="RuleBase" id="RU000679"/>
    </source>
</evidence>
<evidence type="ECO:0000256" key="7">
    <source>
        <dbReference type="ARBA" id="ARBA00023053"/>
    </source>
</evidence>
<dbReference type="GO" id="GO:0005886">
    <property type="term" value="C:plasma membrane"/>
    <property type="evidence" value="ECO:0007669"/>
    <property type="project" value="TreeGrafter"/>
</dbReference>
<evidence type="ECO:0000256" key="8">
    <source>
        <dbReference type="ARBA" id="ARBA00023065"/>
    </source>
</evidence>
<evidence type="ECO:0000256" key="4">
    <source>
        <dbReference type="ARBA" id="ARBA00022461"/>
    </source>
</evidence>